<dbReference type="Proteomes" id="UP000076154">
    <property type="component" value="Unassembled WGS sequence"/>
</dbReference>
<evidence type="ECO:0000313" key="2">
    <source>
        <dbReference type="EMBL" id="RDB18489.1"/>
    </source>
</evidence>
<feature type="signal peptide" evidence="1">
    <location>
        <begin position="1"/>
        <end position="22"/>
    </location>
</feature>
<evidence type="ECO:0000313" key="3">
    <source>
        <dbReference type="Proteomes" id="UP000076154"/>
    </source>
</evidence>
<feature type="chain" id="PRO_5017008832" description="Secreted protein" evidence="1">
    <location>
        <begin position="23"/>
        <end position="184"/>
    </location>
</feature>
<proteinExistence type="predicted"/>
<sequence length="184" mass="20284">MRFPTLAVFATLLTTSASLAFAAPAVKSHAPSAQRPPTLDPNSPDARFGPFDPAKHGACRPAVDSDCEPGFVCVQHPHSLWAKEDPVKGMCVRGPVRPGNYYEWPKVLRALMARVKCRKRDMLKEGAKDVGAVLLCLCEVLANFRASENVRALGIQYWMRVHFNSGRAWRGQHGKQQNSPLIHG</sequence>
<keyword evidence="1" id="KW-0732">Signal</keyword>
<dbReference type="InParanoid" id="A0A369J8P7"/>
<dbReference type="AlphaFoldDB" id="A0A369J8P7"/>
<comment type="caution">
    <text evidence="2">The sequence shown here is derived from an EMBL/GenBank/DDBJ whole genome shotgun (WGS) entry which is preliminary data.</text>
</comment>
<keyword evidence="3" id="KW-1185">Reference proteome</keyword>
<reference evidence="2" key="1">
    <citation type="submission" date="2018-04" db="EMBL/GenBank/DDBJ databases">
        <title>Whole genome sequencing of Hypsizygus marmoreus.</title>
        <authorList>
            <person name="Choi I.-G."/>
            <person name="Min B."/>
            <person name="Kim J.-G."/>
            <person name="Kim S."/>
            <person name="Oh Y.-L."/>
            <person name="Kong W.-S."/>
            <person name="Park H."/>
            <person name="Jeong J."/>
            <person name="Song E.-S."/>
        </authorList>
    </citation>
    <scope>NUCLEOTIDE SEQUENCE [LARGE SCALE GENOMIC DNA]</scope>
    <source>
        <strain evidence="2">51987-8</strain>
    </source>
</reference>
<gene>
    <name evidence="2" type="ORF">Hypma_000247</name>
</gene>
<evidence type="ECO:0008006" key="4">
    <source>
        <dbReference type="Google" id="ProtNLM"/>
    </source>
</evidence>
<organism evidence="2 3">
    <name type="scientific">Hypsizygus marmoreus</name>
    <name type="common">White beech mushroom</name>
    <name type="synonym">Agaricus marmoreus</name>
    <dbReference type="NCBI Taxonomy" id="39966"/>
    <lineage>
        <taxon>Eukaryota</taxon>
        <taxon>Fungi</taxon>
        <taxon>Dikarya</taxon>
        <taxon>Basidiomycota</taxon>
        <taxon>Agaricomycotina</taxon>
        <taxon>Agaricomycetes</taxon>
        <taxon>Agaricomycetidae</taxon>
        <taxon>Agaricales</taxon>
        <taxon>Tricholomatineae</taxon>
        <taxon>Lyophyllaceae</taxon>
        <taxon>Hypsizygus</taxon>
    </lineage>
</organism>
<accession>A0A369J8P7</accession>
<protein>
    <recommendedName>
        <fullName evidence="4">Secreted protein</fullName>
    </recommendedName>
</protein>
<name>A0A369J8P7_HYPMA</name>
<dbReference type="EMBL" id="LUEZ02000101">
    <property type="protein sequence ID" value="RDB18489.1"/>
    <property type="molecule type" value="Genomic_DNA"/>
</dbReference>
<evidence type="ECO:0000256" key="1">
    <source>
        <dbReference type="SAM" id="SignalP"/>
    </source>
</evidence>